<feature type="compositionally biased region" description="Polar residues" evidence="1">
    <location>
        <begin position="13"/>
        <end position="33"/>
    </location>
</feature>
<sequence>MSNSSEGGDRSDVQQSSGGNTGLPSGSVGNNDSQKMDQEKLQKTLQLLEGLIPDKCIKSAKSFIERICNNPTNPQQEAENFIIDLKEQLESDKGKKRSSRLRGKVKVYSKVTGKTFGADPVLLDKVKSMSQSVTLETTRDLQESDIVIAFCPITSRVGSDVEAAMTDITASCGKKPVILVLMHHTRDVEYSTEGRRWSDVYPSVVLDVHVLFHETKNGLLLCPKNDQAAAQILRELEKHKEMQKGSGPKSMSVVGRWVLVLLSSFCAGLVSGHWLSVWRWSSIETYGSCPAAWYFHHETFGDFLIYC</sequence>
<gene>
    <name evidence="2" type="ORF">FSCOSCO3_A000580</name>
</gene>
<feature type="region of interest" description="Disordered" evidence="1">
    <location>
        <begin position="1"/>
        <end position="38"/>
    </location>
</feature>
<comment type="caution">
    <text evidence="2">The sequence shown here is derived from an EMBL/GenBank/DDBJ whole genome shotgun (WGS) entry which is preliminary data.</text>
</comment>
<evidence type="ECO:0000256" key="1">
    <source>
        <dbReference type="SAM" id="MobiDB-lite"/>
    </source>
</evidence>
<protein>
    <submittedName>
        <fullName evidence="2">Uncharacterized protein LOC121907569</fullName>
    </submittedName>
</protein>
<name>A0AAV1PTR6_SCOSC</name>
<proteinExistence type="predicted"/>
<organism evidence="2 3">
    <name type="scientific">Scomber scombrus</name>
    <name type="common">Atlantic mackerel</name>
    <name type="synonym">Scomber vernalis</name>
    <dbReference type="NCBI Taxonomy" id="13677"/>
    <lineage>
        <taxon>Eukaryota</taxon>
        <taxon>Metazoa</taxon>
        <taxon>Chordata</taxon>
        <taxon>Craniata</taxon>
        <taxon>Vertebrata</taxon>
        <taxon>Euteleostomi</taxon>
        <taxon>Actinopterygii</taxon>
        <taxon>Neopterygii</taxon>
        <taxon>Teleostei</taxon>
        <taxon>Neoteleostei</taxon>
        <taxon>Acanthomorphata</taxon>
        <taxon>Pelagiaria</taxon>
        <taxon>Scombriformes</taxon>
        <taxon>Scombridae</taxon>
        <taxon>Scomber</taxon>
    </lineage>
</organism>
<dbReference type="Proteomes" id="UP001314229">
    <property type="component" value="Unassembled WGS sequence"/>
</dbReference>
<dbReference type="PANTHER" id="PTHR34488:SF1">
    <property type="entry name" value="SI:CH211-245H14.1-RELATED"/>
    <property type="match status" value="1"/>
</dbReference>
<reference evidence="2 3" key="1">
    <citation type="submission" date="2024-01" db="EMBL/GenBank/DDBJ databases">
        <authorList>
            <person name="Alioto T."/>
            <person name="Alioto T."/>
            <person name="Gomez Garrido J."/>
        </authorList>
    </citation>
    <scope>NUCLEOTIDE SEQUENCE [LARGE SCALE GENOMIC DNA]</scope>
</reference>
<dbReference type="AlphaFoldDB" id="A0AAV1PTR6"/>
<dbReference type="EMBL" id="CAWUFR010000244">
    <property type="protein sequence ID" value="CAK6974027.1"/>
    <property type="molecule type" value="Genomic_DNA"/>
</dbReference>
<dbReference type="PANTHER" id="PTHR34488">
    <property type="entry name" value="SI:CH211-245H14.1-RELATED"/>
    <property type="match status" value="1"/>
</dbReference>
<keyword evidence="3" id="KW-1185">Reference proteome</keyword>
<accession>A0AAV1PTR6</accession>
<evidence type="ECO:0000313" key="2">
    <source>
        <dbReference type="EMBL" id="CAK6974027.1"/>
    </source>
</evidence>
<evidence type="ECO:0000313" key="3">
    <source>
        <dbReference type="Proteomes" id="UP001314229"/>
    </source>
</evidence>